<dbReference type="PANTHER" id="PTHR48051">
    <property type="match status" value="1"/>
</dbReference>
<dbReference type="Gene3D" id="3.80.10.10">
    <property type="entry name" value="Ribonuclease Inhibitor"/>
    <property type="match status" value="2"/>
</dbReference>
<dbReference type="EMBL" id="HBKR01025356">
    <property type="protein sequence ID" value="CAE2317545.1"/>
    <property type="molecule type" value="Transcribed_RNA"/>
</dbReference>
<dbReference type="Gene3D" id="2.30.30.40">
    <property type="entry name" value="SH3 Domains"/>
    <property type="match status" value="1"/>
</dbReference>
<evidence type="ECO:0008006" key="6">
    <source>
        <dbReference type="Google" id="ProtNLM"/>
    </source>
</evidence>
<keyword evidence="1" id="KW-0433">Leucine-rich repeat</keyword>
<name>A0A6U3BDE2_9EUKA</name>
<dbReference type="InterPro" id="IPR001611">
    <property type="entry name" value="Leu-rich_rpt"/>
</dbReference>
<dbReference type="SUPFAM" id="SSF52047">
    <property type="entry name" value="RNI-like"/>
    <property type="match status" value="1"/>
</dbReference>
<dbReference type="AlphaFoldDB" id="A0A6U3BDE2"/>
<protein>
    <recommendedName>
        <fullName evidence="6">SH3 domain-containing protein</fullName>
    </recommendedName>
</protein>
<keyword evidence="2" id="KW-0677">Repeat</keyword>
<feature type="compositionally biased region" description="Low complexity" evidence="3">
    <location>
        <begin position="84"/>
        <end position="126"/>
    </location>
</feature>
<proteinExistence type="predicted"/>
<evidence type="ECO:0000256" key="1">
    <source>
        <dbReference type="ARBA" id="ARBA00022614"/>
    </source>
</evidence>
<dbReference type="InterPro" id="IPR036028">
    <property type="entry name" value="SH3-like_dom_sf"/>
</dbReference>
<evidence type="ECO:0000313" key="5">
    <source>
        <dbReference type="EMBL" id="CAE2317546.1"/>
    </source>
</evidence>
<reference evidence="4" key="1">
    <citation type="submission" date="2021-01" db="EMBL/GenBank/DDBJ databases">
        <authorList>
            <person name="Corre E."/>
            <person name="Pelletier E."/>
            <person name="Niang G."/>
            <person name="Scheremetjew M."/>
            <person name="Finn R."/>
            <person name="Kale V."/>
            <person name="Holt S."/>
            <person name="Cochrane G."/>
            <person name="Meng A."/>
            <person name="Brown T."/>
            <person name="Cohen L."/>
        </authorList>
    </citation>
    <scope>NUCLEOTIDE SEQUENCE</scope>
    <source>
        <strain evidence="4">SoJaBio B1-5/56/2</strain>
    </source>
</reference>
<accession>A0A6U3BDE2</accession>
<organism evidence="4">
    <name type="scientific">Paramoeba aestuarina</name>
    <dbReference type="NCBI Taxonomy" id="180227"/>
    <lineage>
        <taxon>Eukaryota</taxon>
        <taxon>Amoebozoa</taxon>
        <taxon>Discosea</taxon>
        <taxon>Flabellinia</taxon>
        <taxon>Dactylopodida</taxon>
        <taxon>Paramoebidae</taxon>
        <taxon>Paramoeba</taxon>
    </lineage>
</organism>
<dbReference type="EMBL" id="HBKR01025357">
    <property type="protein sequence ID" value="CAE2317546.1"/>
    <property type="molecule type" value="Transcribed_RNA"/>
</dbReference>
<feature type="compositionally biased region" description="Basic and acidic residues" evidence="3">
    <location>
        <begin position="165"/>
        <end position="181"/>
    </location>
</feature>
<evidence type="ECO:0000256" key="3">
    <source>
        <dbReference type="SAM" id="MobiDB-lite"/>
    </source>
</evidence>
<dbReference type="PANTHER" id="PTHR48051:SF1">
    <property type="entry name" value="RAS SUPPRESSOR PROTEIN 1"/>
    <property type="match status" value="1"/>
</dbReference>
<dbReference type="InterPro" id="IPR032675">
    <property type="entry name" value="LRR_dom_sf"/>
</dbReference>
<dbReference type="Pfam" id="PF13516">
    <property type="entry name" value="LRR_6"/>
    <property type="match status" value="1"/>
</dbReference>
<dbReference type="InterPro" id="IPR050216">
    <property type="entry name" value="LRR_domain-containing"/>
</dbReference>
<dbReference type="GO" id="GO:0005737">
    <property type="term" value="C:cytoplasm"/>
    <property type="evidence" value="ECO:0007669"/>
    <property type="project" value="TreeGrafter"/>
</dbReference>
<feature type="region of interest" description="Disordered" evidence="3">
    <location>
        <begin position="335"/>
        <end position="384"/>
    </location>
</feature>
<evidence type="ECO:0000256" key="2">
    <source>
        <dbReference type="ARBA" id="ARBA00022737"/>
    </source>
</evidence>
<dbReference type="SUPFAM" id="SSF50044">
    <property type="entry name" value="SH3-domain"/>
    <property type="match status" value="1"/>
</dbReference>
<evidence type="ECO:0000313" key="4">
    <source>
        <dbReference type="EMBL" id="CAE2317545.1"/>
    </source>
</evidence>
<gene>
    <name evidence="4" type="ORF">NAES01612_LOCUS16621</name>
    <name evidence="5" type="ORF">NAES01612_LOCUS16622</name>
</gene>
<sequence length="725" mass="80411">MDNQLGLLSVQEDMENLKKSGVALNSFIQQGDYAKGRPHAEACITIAKKLKLFLQDPNRPKDLDPKVEEILRWIQPLLVRVQQLEQQQDPNRQRSPPRQRSPTLSRQLPQGQQSQPQQQQQQQPSGKVPILIAPGANVTNSPPVKYSPRVLASPRTSETPSPTPVHREKSKSPGPTRDRSPFSKLRAGGGGGSSFSVGSTTPRSEANTSLAASAPLGGKLLFPNADSFAVAAGSSTPRIDLEEEDDVVDTTMELTIYQARFPHVSHLPDWLELQPGDMVTRVFSPDMDPIPGWEIGVSHRTGSVGLFPVAYADIVDTGFQHSAVAAKSGLRASQNFEENGKEEEGVEVSEETMKKAKKLNKQSSLYGPNRINAKGTSEEKEKRKMGIAADKRASMALQKPIVFKESFHTWDKPEYKMTTVTKLKKGASSKEKKKVKEEIERIIGDLNANAPNLTKVDLSGAGSISYSLLKKIYASLKGNKRLVYLNLSGVGVTGSHIQILEVSMQINRTLRALDLSGNGFGVKELKLLESMVQKNYGLMEIKLFSSPDEKKKELESYVKNIEWYLNSNVEFVRFVKGEHKELRLCGRAIVSTLGWEAYPETTLLNASYNYLKEFNAKIGNTMLNLVDINISHNDISTLPYSFGQLQKLKNCDCSHNQIKEIPSSMDRCTSLTNLNVSFNKIRIFPHGVLSLPQLATVHAENNKCKLPPGLKPEEAKKFLLEKYAK</sequence>
<feature type="region of interest" description="Disordered" evidence="3">
    <location>
        <begin position="84"/>
        <end position="206"/>
    </location>
</feature>